<reference evidence="2" key="2">
    <citation type="journal article" date="2015" name="Data Brief">
        <title>Shoot transcriptome of the giant reed, Arundo donax.</title>
        <authorList>
            <person name="Barrero R.A."/>
            <person name="Guerrero F.D."/>
            <person name="Moolhuijzen P."/>
            <person name="Goolsby J.A."/>
            <person name="Tidwell J."/>
            <person name="Bellgard S.E."/>
            <person name="Bellgard M.I."/>
        </authorList>
    </citation>
    <scope>NUCLEOTIDE SEQUENCE</scope>
    <source>
        <tissue evidence="2">Shoot tissue taken approximately 20 cm above the soil surface</tissue>
    </source>
</reference>
<keyword evidence="1" id="KW-1133">Transmembrane helix</keyword>
<reference evidence="2" key="1">
    <citation type="submission" date="2014-09" db="EMBL/GenBank/DDBJ databases">
        <authorList>
            <person name="Magalhaes I.L.F."/>
            <person name="Oliveira U."/>
            <person name="Santos F.R."/>
            <person name="Vidigal T.H.D.A."/>
            <person name="Brescovit A.D."/>
            <person name="Santos A.J."/>
        </authorList>
    </citation>
    <scope>NUCLEOTIDE SEQUENCE</scope>
    <source>
        <tissue evidence="2">Shoot tissue taken approximately 20 cm above the soil surface</tissue>
    </source>
</reference>
<feature type="transmembrane region" description="Helical" evidence="1">
    <location>
        <begin position="12"/>
        <end position="37"/>
    </location>
</feature>
<keyword evidence="1" id="KW-0472">Membrane</keyword>
<accession>A0A0A9BFM2</accession>
<protein>
    <submittedName>
        <fullName evidence="2">Uncharacterized protein</fullName>
    </submittedName>
</protein>
<sequence>MQLNYSMNYGSWAALICCLVLFHALFSLFQSVGLFILRCASVSQK</sequence>
<proteinExistence type="predicted"/>
<dbReference type="EMBL" id="GBRH01235799">
    <property type="protein sequence ID" value="JAD62096.1"/>
    <property type="molecule type" value="Transcribed_RNA"/>
</dbReference>
<evidence type="ECO:0000313" key="2">
    <source>
        <dbReference type="EMBL" id="JAD62096.1"/>
    </source>
</evidence>
<keyword evidence="1" id="KW-0812">Transmembrane</keyword>
<organism evidence="2">
    <name type="scientific">Arundo donax</name>
    <name type="common">Giant reed</name>
    <name type="synonym">Donax arundinaceus</name>
    <dbReference type="NCBI Taxonomy" id="35708"/>
    <lineage>
        <taxon>Eukaryota</taxon>
        <taxon>Viridiplantae</taxon>
        <taxon>Streptophyta</taxon>
        <taxon>Embryophyta</taxon>
        <taxon>Tracheophyta</taxon>
        <taxon>Spermatophyta</taxon>
        <taxon>Magnoliopsida</taxon>
        <taxon>Liliopsida</taxon>
        <taxon>Poales</taxon>
        <taxon>Poaceae</taxon>
        <taxon>PACMAD clade</taxon>
        <taxon>Arundinoideae</taxon>
        <taxon>Arundineae</taxon>
        <taxon>Arundo</taxon>
    </lineage>
</organism>
<name>A0A0A9BFM2_ARUDO</name>
<evidence type="ECO:0000256" key="1">
    <source>
        <dbReference type="SAM" id="Phobius"/>
    </source>
</evidence>
<dbReference type="AlphaFoldDB" id="A0A0A9BFM2"/>